<gene>
    <name evidence="5" type="ORF">VB798_21235</name>
</gene>
<dbReference type="InterPro" id="IPR036388">
    <property type="entry name" value="WH-like_DNA-bd_sf"/>
</dbReference>
<evidence type="ECO:0000313" key="6">
    <source>
        <dbReference type="Proteomes" id="UP001302222"/>
    </source>
</evidence>
<dbReference type="CDD" id="cd06170">
    <property type="entry name" value="LuxR_C_like"/>
    <property type="match status" value="1"/>
</dbReference>
<dbReference type="RefSeq" id="WP_323689252.1">
    <property type="nucleotide sequence ID" value="NZ_JAYGIM010000018.1"/>
</dbReference>
<evidence type="ECO:0000256" key="1">
    <source>
        <dbReference type="ARBA" id="ARBA00023015"/>
    </source>
</evidence>
<dbReference type="Proteomes" id="UP001302222">
    <property type="component" value="Unassembled WGS sequence"/>
</dbReference>
<keyword evidence="2" id="KW-0238">DNA-binding</keyword>
<sequence length="223" mass="25585">MNNVNSSPTLIIALEDKLTAEFIASFKYESNVFFEVSHFSSNGQDLLSDLLKYKPDFLLTDPITLASIAKNLIDFLQKNDLSTRVILYAKDSQVVRNCLGKSLLSIINIIYHGVSKKEFLLYLQLIFMRKGLILSNRSNDHLTDSFLGNMSVNDEEINLLSDREIDIWTLLLEAKSENEIANKLHISVFTVRKHKSNISLKLGIKNKRRLTSFAHDYIRFRNV</sequence>
<name>A0ABU5SPE8_9BACT</name>
<protein>
    <submittedName>
        <fullName evidence="5">LuxR C-terminal-related transcriptional regulator</fullName>
    </submittedName>
</protein>
<dbReference type="SUPFAM" id="SSF46894">
    <property type="entry name" value="C-terminal effector domain of the bipartite response regulators"/>
    <property type="match status" value="1"/>
</dbReference>
<dbReference type="Pfam" id="PF00196">
    <property type="entry name" value="GerE"/>
    <property type="match status" value="1"/>
</dbReference>
<evidence type="ECO:0000256" key="2">
    <source>
        <dbReference type="ARBA" id="ARBA00023125"/>
    </source>
</evidence>
<dbReference type="PANTHER" id="PTHR44688">
    <property type="entry name" value="DNA-BINDING TRANSCRIPTIONAL ACTIVATOR DEVR_DOSR"/>
    <property type="match status" value="1"/>
</dbReference>
<evidence type="ECO:0000256" key="3">
    <source>
        <dbReference type="ARBA" id="ARBA00023163"/>
    </source>
</evidence>
<evidence type="ECO:0000313" key="5">
    <source>
        <dbReference type="EMBL" id="MEA5429128.1"/>
    </source>
</evidence>
<organism evidence="5 6">
    <name type="scientific">Arcicella lustrica</name>
    <dbReference type="NCBI Taxonomy" id="2984196"/>
    <lineage>
        <taxon>Bacteria</taxon>
        <taxon>Pseudomonadati</taxon>
        <taxon>Bacteroidota</taxon>
        <taxon>Cytophagia</taxon>
        <taxon>Cytophagales</taxon>
        <taxon>Flectobacillaceae</taxon>
        <taxon>Arcicella</taxon>
    </lineage>
</organism>
<dbReference type="InterPro" id="IPR016032">
    <property type="entry name" value="Sig_transdc_resp-reg_C-effctor"/>
</dbReference>
<dbReference type="EMBL" id="JAYGIM010000018">
    <property type="protein sequence ID" value="MEA5429128.1"/>
    <property type="molecule type" value="Genomic_DNA"/>
</dbReference>
<comment type="caution">
    <text evidence="5">The sequence shown here is derived from an EMBL/GenBank/DDBJ whole genome shotgun (WGS) entry which is preliminary data.</text>
</comment>
<feature type="domain" description="HTH luxR-type" evidence="4">
    <location>
        <begin position="153"/>
        <end position="218"/>
    </location>
</feature>
<keyword evidence="3" id="KW-0804">Transcription</keyword>
<evidence type="ECO:0000259" key="4">
    <source>
        <dbReference type="PROSITE" id="PS50043"/>
    </source>
</evidence>
<dbReference type="PRINTS" id="PR00038">
    <property type="entry name" value="HTHLUXR"/>
</dbReference>
<proteinExistence type="predicted"/>
<keyword evidence="6" id="KW-1185">Reference proteome</keyword>
<reference evidence="5 6" key="1">
    <citation type="submission" date="2023-12" db="EMBL/GenBank/DDBJ databases">
        <title>Novel species of the genus Arcicella isolated from rivers.</title>
        <authorList>
            <person name="Lu H."/>
        </authorList>
    </citation>
    <scope>NUCLEOTIDE SEQUENCE [LARGE SCALE GENOMIC DNA]</scope>
    <source>
        <strain evidence="5 6">DC25W</strain>
    </source>
</reference>
<dbReference type="PROSITE" id="PS50043">
    <property type="entry name" value="HTH_LUXR_2"/>
    <property type="match status" value="1"/>
</dbReference>
<dbReference type="SMART" id="SM00421">
    <property type="entry name" value="HTH_LUXR"/>
    <property type="match status" value="1"/>
</dbReference>
<accession>A0ABU5SPE8</accession>
<dbReference type="Gene3D" id="1.10.10.10">
    <property type="entry name" value="Winged helix-like DNA-binding domain superfamily/Winged helix DNA-binding domain"/>
    <property type="match status" value="1"/>
</dbReference>
<keyword evidence="1" id="KW-0805">Transcription regulation</keyword>
<dbReference type="PANTHER" id="PTHR44688:SF16">
    <property type="entry name" value="DNA-BINDING TRANSCRIPTIONAL ACTIVATOR DEVR_DOSR"/>
    <property type="match status" value="1"/>
</dbReference>
<dbReference type="InterPro" id="IPR000792">
    <property type="entry name" value="Tscrpt_reg_LuxR_C"/>
</dbReference>